<evidence type="ECO:0000313" key="3">
    <source>
        <dbReference type="Proteomes" id="UP000294933"/>
    </source>
</evidence>
<proteinExistence type="predicted"/>
<accession>A0A4Y7QKP0</accession>
<dbReference type="EMBL" id="ML170158">
    <property type="protein sequence ID" value="TDL28213.1"/>
    <property type="molecule type" value="Genomic_DNA"/>
</dbReference>
<dbReference type="Proteomes" id="UP000294933">
    <property type="component" value="Unassembled WGS sequence"/>
</dbReference>
<dbReference type="OrthoDB" id="2684446at2759"/>
<name>A0A4Y7QKP0_9AGAM</name>
<feature type="compositionally biased region" description="Pro residues" evidence="1">
    <location>
        <begin position="151"/>
        <end position="165"/>
    </location>
</feature>
<evidence type="ECO:0000313" key="2">
    <source>
        <dbReference type="EMBL" id="TDL28213.1"/>
    </source>
</evidence>
<keyword evidence="3" id="KW-1185">Reference proteome</keyword>
<feature type="region of interest" description="Disordered" evidence="1">
    <location>
        <begin position="267"/>
        <end position="290"/>
    </location>
</feature>
<feature type="compositionally biased region" description="Polar residues" evidence="1">
    <location>
        <begin position="271"/>
        <end position="280"/>
    </location>
</feature>
<feature type="region of interest" description="Disordered" evidence="1">
    <location>
        <begin position="52"/>
        <end position="75"/>
    </location>
</feature>
<protein>
    <submittedName>
        <fullName evidence="2">Uncharacterized protein</fullName>
    </submittedName>
</protein>
<feature type="region of interest" description="Disordered" evidence="1">
    <location>
        <begin position="187"/>
        <end position="238"/>
    </location>
</feature>
<dbReference type="STRING" id="50990.A0A4Y7QKP0"/>
<evidence type="ECO:0000256" key="1">
    <source>
        <dbReference type="SAM" id="MobiDB-lite"/>
    </source>
</evidence>
<sequence>MPPYPGPPHSDASAVWSPPFIHNGRPNFSAAIQNGQRAPNVLVRHHDQWHNPDRRVHTSHTQPAPAWPMSNTHEQNHFSDESFLRSVQSLYDDPAFSTDPRHHPDFVMTSREQIVSAPPPTYAVPRPPESLGSPAFTFTEHLEAETSFPNAPFPSPPLPTPPYPPAAFVDQQHTFKPAVATAEPQITQRLGPPPMQPRAISDPLPATTVVERPQLERKGNSSPPLRRPPDLDKIDELDETDPLGVPWHHGGRYEVLGNAAPLPDQVPQDAPQPTSVNTIQGPAGKKEKRVKPLKMEEPMLNLPPAPIPYSLNLQPGQVLRTQTNMETPRYGSNRALAPVTAFPYTNFEPPTTPSVGRAFHDNGGPTTFELIDPPQHRTPFNQGPQATPHRRNLSLPPPYTDRAMLDEYHDRNMIRTAASPTDNLVDQHPQDEHMINGERFVILSDPLTPRNAKGSTPAQTACYACTFTASTAIVITCR</sequence>
<reference evidence="2 3" key="1">
    <citation type="submission" date="2018-06" db="EMBL/GenBank/DDBJ databases">
        <title>A transcriptomic atlas of mushroom development highlights an independent origin of complex multicellularity.</title>
        <authorList>
            <consortium name="DOE Joint Genome Institute"/>
            <person name="Krizsan K."/>
            <person name="Almasi E."/>
            <person name="Merenyi Z."/>
            <person name="Sahu N."/>
            <person name="Viragh M."/>
            <person name="Koszo T."/>
            <person name="Mondo S."/>
            <person name="Kiss B."/>
            <person name="Balint B."/>
            <person name="Kues U."/>
            <person name="Barry K."/>
            <person name="Hegedus J.C."/>
            <person name="Henrissat B."/>
            <person name="Johnson J."/>
            <person name="Lipzen A."/>
            <person name="Ohm R."/>
            <person name="Nagy I."/>
            <person name="Pangilinan J."/>
            <person name="Yan J."/>
            <person name="Xiong Y."/>
            <person name="Grigoriev I.V."/>
            <person name="Hibbett D.S."/>
            <person name="Nagy L.G."/>
        </authorList>
    </citation>
    <scope>NUCLEOTIDE SEQUENCE [LARGE SCALE GENOMIC DNA]</scope>
    <source>
        <strain evidence="2 3">SZMC22713</strain>
    </source>
</reference>
<feature type="region of interest" description="Disordered" evidence="1">
    <location>
        <begin position="146"/>
        <end position="168"/>
    </location>
</feature>
<dbReference type="VEuPathDB" id="FungiDB:BD410DRAFT_351410"/>
<dbReference type="AlphaFoldDB" id="A0A4Y7QKP0"/>
<organism evidence="2 3">
    <name type="scientific">Rickenella mellea</name>
    <dbReference type="NCBI Taxonomy" id="50990"/>
    <lineage>
        <taxon>Eukaryota</taxon>
        <taxon>Fungi</taxon>
        <taxon>Dikarya</taxon>
        <taxon>Basidiomycota</taxon>
        <taxon>Agaricomycotina</taxon>
        <taxon>Agaricomycetes</taxon>
        <taxon>Hymenochaetales</taxon>
        <taxon>Rickenellaceae</taxon>
        <taxon>Rickenella</taxon>
    </lineage>
</organism>
<gene>
    <name evidence="2" type="ORF">BD410DRAFT_351410</name>
</gene>